<keyword evidence="1" id="KW-1133">Transmembrane helix</keyword>
<feature type="transmembrane region" description="Helical" evidence="1">
    <location>
        <begin position="219"/>
        <end position="241"/>
    </location>
</feature>
<organism evidence="2 3">
    <name type="scientific">Sphingobacterium kyonggiense</name>
    <dbReference type="NCBI Taxonomy" id="714075"/>
    <lineage>
        <taxon>Bacteria</taxon>
        <taxon>Pseudomonadati</taxon>
        <taxon>Bacteroidota</taxon>
        <taxon>Sphingobacteriia</taxon>
        <taxon>Sphingobacteriales</taxon>
        <taxon>Sphingobacteriaceae</taxon>
        <taxon>Sphingobacterium</taxon>
    </lineage>
</organism>
<comment type="caution">
    <text evidence="2">The sequence shown here is derived from an EMBL/GenBank/DDBJ whole genome shotgun (WGS) entry which is preliminary data.</text>
</comment>
<protein>
    <recommendedName>
        <fullName evidence="4">PepSY-associated transmembrane protein</fullName>
    </recommendedName>
</protein>
<evidence type="ECO:0008006" key="4">
    <source>
        <dbReference type="Google" id="ProtNLM"/>
    </source>
</evidence>
<dbReference type="Proteomes" id="UP001500101">
    <property type="component" value="Unassembled WGS sequence"/>
</dbReference>
<evidence type="ECO:0000313" key="3">
    <source>
        <dbReference type="Proteomes" id="UP001500101"/>
    </source>
</evidence>
<reference evidence="3" key="1">
    <citation type="journal article" date="2019" name="Int. J. Syst. Evol. Microbiol.">
        <title>The Global Catalogue of Microorganisms (GCM) 10K type strain sequencing project: providing services to taxonomists for standard genome sequencing and annotation.</title>
        <authorList>
            <consortium name="The Broad Institute Genomics Platform"/>
            <consortium name="The Broad Institute Genome Sequencing Center for Infectious Disease"/>
            <person name="Wu L."/>
            <person name="Ma J."/>
        </authorList>
    </citation>
    <scope>NUCLEOTIDE SEQUENCE [LARGE SCALE GENOMIC DNA]</scope>
    <source>
        <strain evidence="3">JCM 16704</strain>
    </source>
</reference>
<accession>A0ABP7YAI5</accession>
<name>A0ABP7YAI5_9SPHI</name>
<gene>
    <name evidence="2" type="ORF">GCM10022216_05140</name>
</gene>
<keyword evidence="1" id="KW-0812">Transmembrane</keyword>
<keyword evidence="1" id="KW-0472">Membrane</keyword>
<sequence>MSFILVALFNKWVGQGIDFGRDLWGQIPKKNFILFLSLPLLTAILFQPVWKSLRYNFGSVLHLSNMKDLKENVNPSFLEVDNWYVDRMRVIPFNYMEDGLNVPLGKVRVNVLFLVPIFQFEDAYRSFARAWLAFDYTKVIDKADFNENYGQDFVKSSMIHFKRMDLRQFQYFESFPRDDKYRVFTDMQQLHGFYKSGFGNIYLGQDINRDELSAYYAKYALFLFAIVGIPGLLILSLALYFTKKYWYSAETDY</sequence>
<evidence type="ECO:0000313" key="2">
    <source>
        <dbReference type="EMBL" id="GAA4133245.1"/>
    </source>
</evidence>
<keyword evidence="3" id="KW-1185">Reference proteome</keyword>
<dbReference type="RefSeq" id="WP_344673117.1">
    <property type="nucleotide sequence ID" value="NZ_BAAAZI010000004.1"/>
</dbReference>
<evidence type="ECO:0000256" key="1">
    <source>
        <dbReference type="SAM" id="Phobius"/>
    </source>
</evidence>
<proteinExistence type="predicted"/>
<dbReference type="EMBL" id="BAAAZI010000004">
    <property type="protein sequence ID" value="GAA4133245.1"/>
    <property type="molecule type" value="Genomic_DNA"/>
</dbReference>